<dbReference type="KEGG" id="ddu:GF1_11910"/>
<feature type="transmembrane region" description="Helical" evidence="1">
    <location>
        <begin position="211"/>
        <end position="228"/>
    </location>
</feature>
<dbReference type="EMBL" id="AP024233">
    <property type="protein sequence ID" value="BCO08815.1"/>
    <property type="molecule type" value="Genomic_DNA"/>
</dbReference>
<sequence length="299" mass="33519">MIICFAGTPGSGKTYEAVKKILDNLCMGRVVYTNIDGMDDPQCQEMIKCVCGLSDFGLSRHLKFLEHDQLEDFWNHIEPGCLVVLDEIQKVFSSREWQTEKNKLFGSWASTHRHHGFDVVLITQHIERIDSAVRALVEWTYVFRKVNFFGGAVQKKYICYSYAGDETRTAPLSKNIRTYDQGVFLCYKSYTGKDVKELGIMKHVNVLKHPVFFAIPLVFAFTIYMVFFKSSLGTGDLFGSGKALSSLDKAKTQVAGLGTPSDTDQAIADHSPSISRQTTAGGRVLFTNRLSVQGEQNVQ</sequence>
<evidence type="ECO:0000313" key="3">
    <source>
        <dbReference type="EMBL" id="BCO08815.1"/>
    </source>
</evidence>
<dbReference type="AlphaFoldDB" id="A0A915XI57"/>
<dbReference type="Gene3D" id="3.40.50.300">
    <property type="entry name" value="P-loop containing nucleotide triphosphate hydrolases"/>
    <property type="match status" value="1"/>
</dbReference>
<dbReference type="Proteomes" id="UP001063350">
    <property type="component" value="Chromosome"/>
</dbReference>
<keyword evidence="1" id="KW-0812">Transmembrane</keyword>
<gene>
    <name evidence="3" type="ORF">GF1_11910</name>
</gene>
<keyword evidence="4" id="KW-1185">Reference proteome</keyword>
<evidence type="ECO:0000259" key="2">
    <source>
        <dbReference type="Pfam" id="PF05707"/>
    </source>
</evidence>
<dbReference type="SUPFAM" id="SSF52540">
    <property type="entry name" value="P-loop containing nucleoside triphosphate hydrolases"/>
    <property type="match status" value="1"/>
</dbReference>
<evidence type="ECO:0000256" key="1">
    <source>
        <dbReference type="SAM" id="Phobius"/>
    </source>
</evidence>
<accession>A0A915XI57</accession>
<name>A0A915XI57_9BACT</name>
<dbReference type="InterPro" id="IPR027417">
    <property type="entry name" value="P-loop_NTPase"/>
</dbReference>
<keyword evidence="1" id="KW-0472">Membrane</keyword>
<keyword evidence="1" id="KW-1133">Transmembrane helix</keyword>
<proteinExistence type="predicted"/>
<dbReference type="InterPro" id="IPR008900">
    <property type="entry name" value="Zot_N"/>
</dbReference>
<reference evidence="3" key="1">
    <citation type="submission" date="2020-12" db="EMBL/GenBank/DDBJ databases">
        <title>Desulfobium dissulfuricans gen. nov., sp. nov., a novel mesophilic, sulfate-reducing bacterium isolated from a deep-sea hydrothermal vent.</title>
        <authorList>
            <person name="Hashimoto Y."/>
            <person name="Tame A."/>
            <person name="Sawayama S."/>
            <person name="Miyazaki J."/>
            <person name="Takai K."/>
            <person name="Nakagawa S."/>
        </authorList>
    </citation>
    <scope>NUCLEOTIDE SEQUENCE</scope>
    <source>
        <strain evidence="3">GF1</strain>
    </source>
</reference>
<dbReference type="Pfam" id="PF05707">
    <property type="entry name" value="Zot"/>
    <property type="match status" value="1"/>
</dbReference>
<protein>
    <recommendedName>
        <fullName evidence="2">Zona occludens toxin N-terminal domain-containing protein</fullName>
    </recommendedName>
</protein>
<feature type="domain" description="Zona occludens toxin N-terminal" evidence="2">
    <location>
        <begin position="1"/>
        <end position="191"/>
    </location>
</feature>
<dbReference type="RefSeq" id="WP_267928715.1">
    <property type="nucleotide sequence ID" value="NZ_AP024233.1"/>
</dbReference>
<organism evidence="3 4">
    <name type="scientific">Desulfolithobacter dissulfuricans</name>
    <dbReference type="NCBI Taxonomy" id="2795293"/>
    <lineage>
        <taxon>Bacteria</taxon>
        <taxon>Pseudomonadati</taxon>
        <taxon>Thermodesulfobacteriota</taxon>
        <taxon>Desulfobulbia</taxon>
        <taxon>Desulfobulbales</taxon>
        <taxon>Desulfobulbaceae</taxon>
        <taxon>Desulfolithobacter</taxon>
    </lineage>
</organism>
<evidence type="ECO:0000313" key="4">
    <source>
        <dbReference type="Proteomes" id="UP001063350"/>
    </source>
</evidence>